<proteinExistence type="predicted"/>
<protein>
    <submittedName>
        <fullName evidence="1">Uncharacterized protein</fullName>
    </submittedName>
</protein>
<evidence type="ECO:0000313" key="2">
    <source>
        <dbReference type="Proteomes" id="UP000241848"/>
    </source>
</evidence>
<dbReference type="EMBL" id="PXYV01000116">
    <property type="protein sequence ID" value="PSR19918.1"/>
    <property type="molecule type" value="Genomic_DNA"/>
</dbReference>
<name>A0A2T2WCG1_9FIRM</name>
<sequence>MVTNVIVPKKMIIRGDHIQTQHTITADRRIHWHLYAVQIDHMDYYPFNESTEHFIIPGTHSEWGFLFVGREMNLTGHLTQAWIVIFHPLTVTLPSDSPVGTNPFHIGPSYRFPYDIHDAIVQAVQDHPTSSLTVNWSEITEVR</sequence>
<dbReference type="AlphaFoldDB" id="A0A2T2WCG1"/>
<gene>
    <name evidence="1" type="ORF">C7B45_17565</name>
</gene>
<organism evidence="1 2">
    <name type="scientific">Sulfobacillus acidophilus</name>
    <dbReference type="NCBI Taxonomy" id="53633"/>
    <lineage>
        <taxon>Bacteria</taxon>
        <taxon>Bacillati</taxon>
        <taxon>Bacillota</taxon>
        <taxon>Clostridia</taxon>
        <taxon>Eubacteriales</taxon>
        <taxon>Clostridiales Family XVII. Incertae Sedis</taxon>
        <taxon>Sulfobacillus</taxon>
    </lineage>
</organism>
<reference evidence="1 2" key="1">
    <citation type="journal article" date="2014" name="BMC Genomics">
        <title>Comparison of environmental and isolate Sulfobacillus genomes reveals diverse carbon, sulfur, nitrogen, and hydrogen metabolisms.</title>
        <authorList>
            <person name="Justice N.B."/>
            <person name="Norman A."/>
            <person name="Brown C.T."/>
            <person name="Singh A."/>
            <person name="Thomas B.C."/>
            <person name="Banfield J.F."/>
        </authorList>
    </citation>
    <scope>NUCLEOTIDE SEQUENCE [LARGE SCALE GENOMIC DNA]</scope>
    <source>
        <strain evidence="1">AMDSBA3</strain>
    </source>
</reference>
<comment type="caution">
    <text evidence="1">The sequence shown here is derived from an EMBL/GenBank/DDBJ whole genome shotgun (WGS) entry which is preliminary data.</text>
</comment>
<dbReference type="Proteomes" id="UP000241848">
    <property type="component" value="Unassembled WGS sequence"/>
</dbReference>
<evidence type="ECO:0000313" key="1">
    <source>
        <dbReference type="EMBL" id="PSR19918.1"/>
    </source>
</evidence>
<accession>A0A2T2WCG1</accession>